<comment type="catalytic activity">
    <reaction evidence="8">
        <text>ATP + H2O + xenobioticSide 1 = ADP + phosphate + xenobioticSide 2.</text>
        <dbReference type="EC" id="7.6.2.2"/>
    </reaction>
</comment>
<evidence type="ECO:0000313" key="16">
    <source>
        <dbReference type="Proteomes" id="UP000050898"/>
    </source>
</evidence>
<dbReference type="OrthoDB" id="9802264at2"/>
<keyword evidence="16" id="KW-1185">Reference proteome</keyword>
<gene>
    <name evidence="15" type="ORF">FD00_GL001495</name>
</gene>
<feature type="transmembrane region" description="Helical" evidence="12">
    <location>
        <begin position="244"/>
        <end position="265"/>
    </location>
</feature>
<dbReference type="PATRIC" id="fig|1046596.6.peg.1577"/>
<evidence type="ECO:0000256" key="6">
    <source>
        <dbReference type="ARBA" id="ARBA00022989"/>
    </source>
</evidence>
<evidence type="ECO:0000256" key="5">
    <source>
        <dbReference type="ARBA" id="ARBA00022840"/>
    </source>
</evidence>
<dbReference type="GO" id="GO:0008559">
    <property type="term" value="F:ABC-type xenobiotic transporter activity"/>
    <property type="evidence" value="ECO:0007669"/>
    <property type="project" value="UniProtKB-EC"/>
</dbReference>
<protein>
    <recommendedName>
        <fullName evidence="11">Multidrug resistance ABC transporter ATP-binding and permease protein</fullName>
        <ecNumber evidence="2">7.6.2.2</ecNumber>
    </recommendedName>
</protein>
<evidence type="ECO:0000259" key="14">
    <source>
        <dbReference type="PROSITE" id="PS50929"/>
    </source>
</evidence>
<dbReference type="RefSeq" id="WP_003689250.1">
    <property type="nucleotide sequence ID" value="NZ_AKKT01000094.1"/>
</dbReference>
<dbReference type="InterPro" id="IPR036640">
    <property type="entry name" value="ABC1_TM_sf"/>
</dbReference>
<keyword evidence="4" id="KW-0547">Nucleotide-binding</keyword>
<sequence length="581" mass="65319">MFNTIRGIMQWSSSYKKQLYRGFLYSFIASMFAALPFWIAAQAVVSNYKKSEDVSPVKVAFFLFCVLALCCGLRFLFLYLKAKSQESIGFQIAAKSRLEIAQKLKKTSMGYFSKNNVGSLLNAVTTELSMLELQSTKMIDLIVNGYINFFVMSLFMFVVDVRVGTIVFVTLILGTLIIELINKRSRENSQISNQVQTKMANSVVEFVKGINVAKTYGQESTVLDNLKPVFKQSKQIRLRIQSKFAFFNCLLLLLLDTATVVVMAICVANQQSGQLSLDFFVTLMFFAYILFNGIKEMTDATHILGAIDNNLHHLQQLEKMPLLDTDGSDMNLKNFEIEFKHVTFGYDKGKPKVLHDISLTIPENKTTAIIGPSGSGKSTLCKMIARFYDCDEGQIFIGGHEVKEFSYSSLIKNISIVFQKPYLFHDTIRNNLLFGKKGATMAEIMDASKKACCHDFIMQLPQQYDTVLDEGGNSLSGGQKQRLSIARAILKDAPIIILDEAMASIDPENEQALQRAITSLVTHKTIITIAHRLATIQNADQIVVLDAGKVVQKGKHEQLMEQPGIYRDFVEIKEKAKKWQL</sequence>
<dbReference type="Gene3D" id="3.40.50.300">
    <property type="entry name" value="P-loop containing nucleotide triphosphate hydrolases"/>
    <property type="match status" value="1"/>
</dbReference>
<dbReference type="InterPro" id="IPR003439">
    <property type="entry name" value="ABC_transporter-like_ATP-bd"/>
</dbReference>
<feature type="transmembrane region" description="Helical" evidence="12">
    <location>
        <begin position="277"/>
        <end position="294"/>
    </location>
</feature>
<feature type="transmembrane region" description="Helical" evidence="12">
    <location>
        <begin position="163"/>
        <end position="181"/>
    </location>
</feature>
<dbReference type="Gene3D" id="1.20.1560.10">
    <property type="entry name" value="ABC transporter type 1, transmembrane domain"/>
    <property type="match status" value="1"/>
</dbReference>
<dbReference type="PROSITE" id="PS50893">
    <property type="entry name" value="ABC_TRANSPORTER_2"/>
    <property type="match status" value="1"/>
</dbReference>
<dbReference type="InterPro" id="IPR027417">
    <property type="entry name" value="P-loop_NTPase"/>
</dbReference>
<organism evidence="15 16">
    <name type="scientific">Liquorilactobacillus mali KCTC 3596 = DSM 20444</name>
    <dbReference type="NCBI Taxonomy" id="1046596"/>
    <lineage>
        <taxon>Bacteria</taxon>
        <taxon>Bacillati</taxon>
        <taxon>Bacillota</taxon>
        <taxon>Bacilli</taxon>
        <taxon>Lactobacillales</taxon>
        <taxon>Lactobacillaceae</taxon>
        <taxon>Liquorilactobacillus</taxon>
    </lineage>
</organism>
<dbReference type="GO" id="GO:0005886">
    <property type="term" value="C:plasma membrane"/>
    <property type="evidence" value="ECO:0007669"/>
    <property type="project" value="UniProtKB-SubCell"/>
</dbReference>
<dbReference type="GO" id="GO:0005524">
    <property type="term" value="F:ATP binding"/>
    <property type="evidence" value="ECO:0007669"/>
    <property type="project" value="UniProtKB-KW"/>
</dbReference>
<evidence type="ECO:0000256" key="12">
    <source>
        <dbReference type="SAM" id="Phobius"/>
    </source>
</evidence>
<evidence type="ECO:0000256" key="9">
    <source>
        <dbReference type="ARBA" id="ARBA00059943"/>
    </source>
</evidence>
<dbReference type="FunFam" id="3.40.50.300:FF:000218">
    <property type="entry name" value="Multidrug ABC transporter ATP-binding protein"/>
    <property type="match status" value="1"/>
</dbReference>
<accession>J1F340</accession>
<name>J1F340_9LACO</name>
<dbReference type="GO" id="GO:0016887">
    <property type="term" value="F:ATP hydrolysis activity"/>
    <property type="evidence" value="ECO:0007669"/>
    <property type="project" value="InterPro"/>
</dbReference>
<dbReference type="Proteomes" id="UP000050898">
    <property type="component" value="Unassembled WGS sequence"/>
</dbReference>
<dbReference type="InterPro" id="IPR017871">
    <property type="entry name" value="ABC_transporter-like_CS"/>
</dbReference>
<dbReference type="SMART" id="SM00382">
    <property type="entry name" value="AAA"/>
    <property type="match status" value="1"/>
</dbReference>
<feature type="domain" description="ABC transporter" evidence="13">
    <location>
        <begin position="337"/>
        <end position="572"/>
    </location>
</feature>
<dbReference type="SUPFAM" id="SSF90123">
    <property type="entry name" value="ABC transporter transmembrane region"/>
    <property type="match status" value="1"/>
</dbReference>
<dbReference type="PROSITE" id="PS50929">
    <property type="entry name" value="ABC_TM1F"/>
    <property type="match status" value="1"/>
</dbReference>
<keyword evidence="6 12" id="KW-1133">Transmembrane helix</keyword>
<reference evidence="15 16" key="1">
    <citation type="journal article" date="2015" name="Genome Announc.">
        <title>Expanding the biotechnology potential of lactobacilli through comparative genomics of 213 strains and associated genera.</title>
        <authorList>
            <person name="Sun Z."/>
            <person name="Harris H.M."/>
            <person name="McCann A."/>
            <person name="Guo C."/>
            <person name="Argimon S."/>
            <person name="Zhang W."/>
            <person name="Yang X."/>
            <person name="Jeffery I.B."/>
            <person name="Cooney J.C."/>
            <person name="Kagawa T.F."/>
            <person name="Liu W."/>
            <person name="Song Y."/>
            <person name="Salvetti E."/>
            <person name="Wrobel A."/>
            <person name="Rasinkangas P."/>
            <person name="Parkhill J."/>
            <person name="Rea M.C."/>
            <person name="O'Sullivan O."/>
            <person name="Ritari J."/>
            <person name="Douillard F.P."/>
            <person name="Paul Ross R."/>
            <person name="Yang R."/>
            <person name="Briner A.E."/>
            <person name="Felis G.E."/>
            <person name="de Vos W.M."/>
            <person name="Barrangou R."/>
            <person name="Klaenhammer T.R."/>
            <person name="Caufield P.W."/>
            <person name="Cui Y."/>
            <person name="Zhang H."/>
            <person name="O'Toole P.W."/>
        </authorList>
    </citation>
    <scope>NUCLEOTIDE SEQUENCE [LARGE SCALE GENOMIC DNA]</scope>
    <source>
        <strain evidence="15 16">DSM 20444</strain>
    </source>
</reference>
<evidence type="ECO:0000256" key="11">
    <source>
        <dbReference type="ARBA" id="ARBA00072598"/>
    </source>
</evidence>
<proteinExistence type="inferred from homology"/>
<evidence type="ECO:0000256" key="3">
    <source>
        <dbReference type="ARBA" id="ARBA00022692"/>
    </source>
</evidence>
<feature type="transmembrane region" description="Helical" evidence="12">
    <location>
        <begin position="59"/>
        <end position="80"/>
    </location>
</feature>
<dbReference type="GO" id="GO:0015421">
    <property type="term" value="F:ABC-type oligopeptide transporter activity"/>
    <property type="evidence" value="ECO:0007669"/>
    <property type="project" value="TreeGrafter"/>
</dbReference>
<evidence type="ECO:0000256" key="4">
    <source>
        <dbReference type="ARBA" id="ARBA00022741"/>
    </source>
</evidence>
<dbReference type="InterPro" id="IPR039421">
    <property type="entry name" value="Type_1_exporter"/>
</dbReference>
<dbReference type="PANTHER" id="PTHR43394">
    <property type="entry name" value="ATP-DEPENDENT PERMEASE MDL1, MITOCHONDRIAL"/>
    <property type="match status" value="1"/>
</dbReference>
<evidence type="ECO:0000256" key="2">
    <source>
        <dbReference type="ARBA" id="ARBA00012191"/>
    </source>
</evidence>
<dbReference type="AlphaFoldDB" id="J1F340"/>
<dbReference type="GeneID" id="98315430"/>
<dbReference type="EC" id="7.6.2.2" evidence="2"/>
<keyword evidence="5 15" id="KW-0067">ATP-binding</keyword>
<evidence type="ECO:0000313" key="15">
    <source>
        <dbReference type="EMBL" id="KRN08975.1"/>
    </source>
</evidence>
<feature type="transmembrane region" description="Helical" evidence="12">
    <location>
        <begin position="138"/>
        <end position="157"/>
    </location>
</feature>
<dbReference type="Pfam" id="PF00005">
    <property type="entry name" value="ABC_tran"/>
    <property type="match status" value="1"/>
</dbReference>
<dbReference type="SUPFAM" id="SSF52540">
    <property type="entry name" value="P-loop containing nucleoside triphosphate hydrolases"/>
    <property type="match status" value="1"/>
</dbReference>
<comment type="similarity">
    <text evidence="10">Belongs to the ABC transporter superfamily. Multidrug exporter LmrA (TC 3.A.1.117.1) family.</text>
</comment>
<dbReference type="InterPro" id="IPR011527">
    <property type="entry name" value="ABC1_TM_dom"/>
</dbReference>
<comment type="function">
    <text evidence="9">Efflux transporter for a variety of amphiphilic cationic compounds, including antibiotics.</text>
</comment>
<keyword evidence="7 12" id="KW-0472">Membrane</keyword>
<evidence type="ECO:0000256" key="8">
    <source>
        <dbReference type="ARBA" id="ARBA00034018"/>
    </source>
</evidence>
<dbReference type="Pfam" id="PF00664">
    <property type="entry name" value="ABC_membrane"/>
    <property type="match status" value="1"/>
</dbReference>
<dbReference type="InterPro" id="IPR003593">
    <property type="entry name" value="AAA+_ATPase"/>
</dbReference>
<dbReference type="PANTHER" id="PTHR43394:SF1">
    <property type="entry name" value="ATP-BINDING CASSETTE SUB-FAMILY B MEMBER 10, MITOCHONDRIAL"/>
    <property type="match status" value="1"/>
</dbReference>
<dbReference type="PROSITE" id="PS00211">
    <property type="entry name" value="ABC_TRANSPORTER_1"/>
    <property type="match status" value="1"/>
</dbReference>
<comment type="caution">
    <text evidence="15">The sequence shown here is derived from an EMBL/GenBank/DDBJ whole genome shotgun (WGS) entry which is preliminary data.</text>
</comment>
<feature type="domain" description="ABC transmembrane type-1" evidence="14">
    <location>
        <begin position="22"/>
        <end position="306"/>
    </location>
</feature>
<evidence type="ECO:0000256" key="10">
    <source>
        <dbReference type="ARBA" id="ARBA00061674"/>
    </source>
</evidence>
<feature type="transmembrane region" description="Helical" evidence="12">
    <location>
        <begin position="20"/>
        <end position="39"/>
    </location>
</feature>
<evidence type="ECO:0000259" key="13">
    <source>
        <dbReference type="PROSITE" id="PS50893"/>
    </source>
</evidence>
<evidence type="ECO:0000256" key="7">
    <source>
        <dbReference type="ARBA" id="ARBA00023136"/>
    </source>
</evidence>
<comment type="subcellular location">
    <subcellularLocation>
        <location evidence="1">Cell membrane</location>
        <topology evidence="1">Multi-pass membrane protein</topology>
    </subcellularLocation>
</comment>
<evidence type="ECO:0000256" key="1">
    <source>
        <dbReference type="ARBA" id="ARBA00004651"/>
    </source>
</evidence>
<dbReference type="EMBL" id="AYYH01000038">
    <property type="protein sequence ID" value="KRN08975.1"/>
    <property type="molecule type" value="Genomic_DNA"/>
</dbReference>
<keyword evidence="3 12" id="KW-0812">Transmembrane</keyword>